<keyword evidence="3" id="KW-0804">Transcription</keyword>
<evidence type="ECO:0000256" key="6">
    <source>
        <dbReference type="SAM" id="MobiDB-lite"/>
    </source>
</evidence>
<keyword evidence="7" id="KW-0648">Protein biosynthesis</keyword>
<evidence type="ECO:0000256" key="2">
    <source>
        <dbReference type="ARBA" id="ARBA00023015"/>
    </source>
</evidence>
<dbReference type="RefSeq" id="XP_033538853.1">
    <property type="nucleotide sequence ID" value="XM_033673681.1"/>
</dbReference>
<dbReference type="GO" id="GO:0005669">
    <property type="term" value="C:transcription factor TFIID complex"/>
    <property type="evidence" value="ECO:0007669"/>
    <property type="project" value="TreeGrafter"/>
</dbReference>
<dbReference type="GO" id="GO:0006367">
    <property type="term" value="P:transcription initiation at RNA polymerase II promoter"/>
    <property type="evidence" value="ECO:0007669"/>
    <property type="project" value="TreeGrafter"/>
</dbReference>
<reference evidence="9" key="2">
    <citation type="submission" date="2020-04" db="EMBL/GenBank/DDBJ databases">
        <authorList>
            <consortium name="NCBI Genome Project"/>
        </authorList>
    </citation>
    <scope>NUCLEOTIDE SEQUENCE</scope>
    <source>
        <strain evidence="9">CBS 781.70</strain>
    </source>
</reference>
<comment type="subcellular location">
    <subcellularLocation>
        <location evidence="1">Nucleus</location>
    </subcellularLocation>
</comment>
<evidence type="ECO:0000256" key="4">
    <source>
        <dbReference type="ARBA" id="ARBA00023242"/>
    </source>
</evidence>
<dbReference type="Proteomes" id="UP000504638">
    <property type="component" value="Unplaced"/>
</dbReference>
<dbReference type="EMBL" id="ML975149">
    <property type="protein sequence ID" value="KAF1817222.1"/>
    <property type="molecule type" value="Genomic_DNA"/>
</dbReference>
<feature type="compositionally biased region" description="Gly residues" evidence="6">
    <location>
        <begin position="190"/>
        <end position="206"/>
    </location>
</feature>
<keyword evidence="4" id="KW-0539">Nucleus</keyword>
<dbReference type="GO" id="GO:0016251">
    <property type="term" value="F:RNA polymerase II general transcription initiation factor activity"/>
    <property type="evidence" value="ECO:0007669"/>
    <property type="project" value="TreeGrafter"/>
</dbReference>
<keyword evidence="7" id="KW-0396">Initiation factor</keyword>
<evidence type="ECO:0000256" key="1">
    <source>
        <dbReference type="ARBA" id="ARBA00004123"/>
    </source>
</evidence>
<dbReference type="InterPro" id="IPR003923">
    <property type="entry name" value="TAF10"/>
</dbReference>
<dbReference type="PANTHER" id="PTHR21242:SF0">
    <property type="entry name" value="TRANSCRIPTION INITIATION FACTOR TFIID SUBUNIT 10"/>
    <property type="match status" value="1"/>
</dbReference>
<evidence type="ECO:0000256" key="3">
    <source>
        <dbReference type="ARBA" id="ARBA00023163"/>
    </source>
</evidence>
<evidence type="ECO:0000256" key="5">
    <source>
        <dbReference type="ARBA" id="ARBA00025730"/>
    </source>
</evidence>
<feature type="compositionally biased region" description="Polar residues" evidence="6">
    <location>
        <begin position="29"/>
        <end position="39"/>
    </location>
</feature>
<reference evidence="9" key="3">
    <citation type="submission" date="2025-04" db="UniProtKB">
        <authorList>
            <consortium name="RefSeq"/>
        </authorList>
    </citation>
    <scope>IDENTIFICATION</scope>
    <source>
        <strain evidence="9">CBS 781.70</strain>
    </source>
</reference>
<feature type="region of interest" description="Disordered" evidence="6">
    <location>
        <begin position="190"/>
        <end position="209"/>
    </location>
</feature>
<sequence length="281" mass="28973">MSSAGPSEPISDPTPNTTNPAPEPEIKTEPTQQSESDNTLVAPADDADAEPSLDATQPDPMNLDGGNDVQMNGTDERNGAAPLSAAPAGPSGPRIAQKKDVTLRDFLGKMDDYAPIIPDAVINYYLTLAGLPPPPQTPPHLARLLGLATQKFIADIAADSYQYSRIRSSNTTSNNPMQGLGGVATFGTTAGGPSGPGAAQGQGGGKDAPVAKAANLGVQRPGYGGGGQGGASGRTVLTMEDLGMAEGGWMGGINYGLHFVVEFGTWDGHGWIPRWHRGFKL</sequence>
<dbReference type="GO" id="GO:1990841">
    <property type="term" value="F:promoter-specific chromatin binding"/>
    <property type="evidence" value="ECO:0007669"/>
    <property type="project" value="TreeGrafter"/>
</dbReference>
<dbReference type="OrthoDB" id="154356at2759"/>
<feature type="compositionally biased region" description="Low complexity" evidence="6">
    <location>
        <begin position="79"/>
        <end position="93"/>
    </location>
</feature>
<dbReference type="CDD" id="cd07982">
    <property type="entry name" value="HFD_TAF10"/>
    <property type="match status" value="1"/>
</dbReference>
<evidence type="ECO:0000313" key="7">
    <source>
        <dbReference type="EMBL" id="KAF1817222.1"/>
    </source>
</evidence>
<feature type="region of interest" description="Disordered" evidence="6">
    <location>
        <begin position="1"/>
        <end position="96"/>
    </location>
</feature>
<comment type="similarity">
    <text evidence="5">Belongs to the TAF10 family.</text>
</comment>
<evidence type="ECO:0000313" key="8">
    <source>
        <dbReference type="Proteomes" id="UP000504638"/>
    </source>
</evidence>
<keyword evidence="8" id="KW-1185">Reference proteome</keyword>
<gene>
    <name evidence="7 9" type="ORF">P152DRAFT_11855</name>
</gene>
<keyword evidence="2" id="KW-0805">Transcription regulation</keyword>
<dbReference type="PANTHER" id="PTHR21242">
    <property type="entry name" value="TRANSCRIPTION INITIATION FACTOR TFIID SUBUNIT 10"/>
    <property type="match status" value="1"/>
</dbReference>
<accession>A0A6G1GGV7</accession>
<dbReference type="AlphaFoldDB" id="A0A6G1GGV7"/>
<reference evidence="7 9" key="1">
    <citation type="submission" date="2020-01" db="EMBL/GenBank/DDBJ databases">
        <authorList>
            <consortium name="DOE Joint Genome Institute"/>
            <person name="Haridas S."/>
            <person name="Albert R."/>
            <person name="Binder M."/>
            <person name="Bloem J."/>
            <person name="Labutti K."/>
            <person name="Salamov A."/>
            <person name="Andreopoulos B."/>
            <person name="Baker S.E."/>
            <person name="Barry K."/>
            <person name="Bills G."/>
            <person name="Bluhm B.H."/>
            <person name="Cannon C."/>
            <person name="Castanera R."/>
            <person name="Culley D.E."/>
            <person name="Daum C."/>
            <person name="Ezra D."/>
            <person name="Gonzalez J.B."/>
            <person name="Henrissat B."/>
            <person name="Kuo A."/>
            <person name="Liang C."/>
            <person name="Lipzen A."/>
            <person name="Lutzoni F."/>
            <person name="Magnuson J."/>
            <person name="Mondo S."/>
            <person name="Nolan M."/>
            <person name="Ohm R."/>
            <person name="Pangilinan J."/>
            <person name="Park H.-J."/>
            <person name="Ramirez L."/>
            <person name="Alfaro M."/>
            <person name="Sun H."/>
            <person name="Tritt A."/>
            <person name="Yoshinaga Y."/>
            <person name="Zwiers L.-H."/>
            <person name="Turgeon B.G."/>
            <person name="Goodwin S.B."/>
            <person name="Spatafora J.W."/>
            <person name="Crous P.W."/>
            <person name="Grigoriev I.V."/>
        </authorList>
    </citation>
    <scope>NUCLEOTIDE SEQUENCE</scope>
    <source>
        <strain evidence="7 9">CBS 781.70</strain>
    </source>
</reference>
<name>A0A6G1GGV7_9PEZI</name>
<proteinExistence type="inferred from homology"/>
<organism evidence="7">
    <name type="scientific">Eremomyces bilateralis CBS 781.70</name>
    <dbReference type="NCBI Taxonomy" id="1392243"/>
    <lineage>
        <taxon>Eukaryota</taxon>
        <taxon>Fungi</taxon>
        <taxon>Dikarya</taxon>
        <taxon>Ascomycota</taxon>
        <taxon>Pezizomycotina</taxon>
        <taxon>Dothideomycetes</taxon>
        <taxon>Dothideomycetes incertae sedis</taxon>
        <taxon>Eremomycetales</taxon>
        <taxon>Eremomycetaceae</taxon>
        <taxon>Eremomyces</taxon>
    </lineage>
</organism>
<dbReference type="GO" id="GO:0000124">
    <property type="term" value="C:SAGA complex"/>
    <property type="evidence" value="ECO:0007669"/>
    <property type="project" value="TreeGrafter"/>
</dbReference>
<dbReference type="Pfam" id="PF03540">
    <property type="entry name" value="TAF10"/>
    <property type="match status" value="1"/>
</dbReference>
<dbReference type="GeneID" id="54414251"/>
<dbReference type="GO" id="GO:0003743">
    <property type="term" value="F:translation initiation factor activity"/>
    <property type="evidence" value="ECO:0007669"/>
    <property type="project" value="UniProtKB-KW"/>
</dbReference>
<protein>
    <submittedName>
        <fullName evidence="7 9">Transcription initiation factor IID, TAF10 subunit</fullName>
    </submittedName>
</protein>
<evidence type="ECO:0000313" key="9">
    <source>
        <dbReference type="RefSeq" id="XP_033538853.1"/>
    </source>
</evidence>